<proteinExistence type="predicted"/>
<evidence type="ECO:0000256" key="2">
    <source>
        <dbReference type="SAM" id="MobiDB-lite"/>
    </source>
</evidence>
<feature type="coiled-coil region" evidence="1">
    <location>
        <begin position="95"/>
        <end position="150"/>
    </location>
</feature>
<protein>
    <submittedName>
        <fullName evidence="3">Uncharacterized protein</fullName>
    </submittedName>
</protein>
<dbReference type="EMBL" id="OW240918">
    <property type="protein sequence ID" value="CAH2307227.1"/>
    <property type="molecule type" value="Genomic_DNA"/>
</dbReference>
<dbReference type="Proteomes" id="UP001295444">
    <property type="component" value="Chromosome 07"/>
</dbReference>
<organism evidence="3 4">
    <name type="scientific">Pelobates cultripes</name>
    <name type="common">Western spadefoot toad</name>
    <dbReference type="NCBI Taxonomy" id="61616"/>
    <lineage>
        <taxon>Eukaryota</taxon>
        <taxon>Metazoa</taxon>
        <taxon>Chordata</taxon>
        <taxon>Craniata</taxon>
        <taxon>Vertebrata</taxon>
        <taxon>Euteleostomi</taxon>
        <taxon>Amphibia</taxon>
        <taxon>Batrachia</taxon>
        <taxon>Anura</taxon>
        <taxon>Pelobatoidea</taxon>
        <taxon>Pelobatidae</taxon>
        <taxon>Pelobates</taxon>
    </lineage>
</organism>
<dbReference type="InterPro" id="IPR004244">
    <property type="entry name" value="Transposase_22"/>
</dbReference>
<keyword evidence="1" id="KW-0175">Coiled coil</keyword>
<feature type="region of interest" description="Disordered" evidence="2">
    <location>
        <begin position="321"/>
        <end position="357"/>
    </location>
</feature>
<dbReference type="AlphaFoldDB" id="A0AAD1SS68"/>
<dbReference type="Gene3D" id="3.30.70.1820">
    <property type="entry name" value="L1 transposable element, RRM domain"/>
    <property type="match status" value="1"/>
</dbReference>
<evidence type="ECO:0000256" key="1">
    <source>
        <dbReference type="SAM" id="Coils"/>
    </source>
</evidence>
<gene>
    <name evidence="3" type="ORF">PECUL_23A055886</name>
</gene>
<feature type="compositionally biased region" description="Basic and acidic residues" evidence="2">
    <location>
        <begin position="323"/>
        <end position="339"/>
    </location>
</feature>
<dbReference type="PANTHER" id="PTHR11505">
    <property type="entry name" value="L1 TRANSPOSABLE ELEMENT-RELATED"/>
    <property type="match status" value="1"/>
</dbReference>
<feature type="compositionally biased region" description="Polar residues" evidence="2">
    <location>
        <begin position="9"/>
        <end position="29"/>
    </location>
</feature>
<sequence>MATKKHRSNAGNTPATVSPAAKTSLQRFFTEQPDPRGHGKMAPAGNTRGSQPSSPSASECSAEESDIRAILTQLPSKTDLAAMFQRLEDSFSEKLQAVSADVQHLGNRVQALEEENETADRQWAECHTTQETHSEAIRHLQRRLEDVDNRGRRNNLRVRGIPEQPDGTTENPTQILTTFFNHILARPPETAIQFDRAHRAASPRNLPPDRPRDIICRIHNFPLKEEIFHKACQNKELSVDGHQVTVFQDLSPSTLQARRALRPIPQALMERQIKFRWNFPFALTVTYKDKTHTITTPADIPDFQRGLNLPPSEVVDWTGQSRRSIDLNGREPRGRDIGRPKKKPMSMPRRGQSNLSISMITQAYPLH</sequence>
<name>A0AAD1SS68_PELCU</name>
<evidence type="ECO:0000313" key="3">
    <source>
        <dbReference type="EMBL" id="CAH2307227.1"/>
    </source>
</evidence>
<reference evidence="3" key="1">
    <citation type="submission" date="2022-03" db="EMBL/GenBank/DDBJ databases">
        <authorList>
            <person name="Alioto T."/>
            <person name="Alioto T."/>
            <person name="Gomez Garrido J."/>
        </authorList>
    </citation>
    <scope>NUCLEOTIDE SEQUENCE</scope>
</reference>
<evidence type="ECO:0000313" key="4">
    <source>
        <dbReference type="Proteomes" id="UP001295444"/>
    </source>
</evidence>
<feature type="region of interest" description="Disordered" evidence="2">
    <location>
        <begin position="1"/>
        <end position="64"/>
    </location>
</feature>
<keyword evidence="4" id="KW-1185">Reference proteome</keyword>
<accession>A0AAD1SS68</accession>
<feature type="compositionally biased region" description="Low complexity" evidence="2">
    <location>
        <begin position="50"/>
        <end position="60"/>
    </location>
</feature>